<dbReference type="EMBL" id="JAHFXF010000091">
    <property type="protein sequence ID" value="KAG9696849.1"/>
    <property type="molecule type" value="Genomic_DNA"/>
</dbReference>
<feature type="compositionally biased region" description="Polar residues" evidence="2">
    <location>
        <begin position="1169"/>
        <end position="1182"/>
    </location>
</feature>
<feature type="compositionally biased region" description="Polar residues" evidence="2">
    <location>
        <begin position="982"/>
        <end position="993"/>
    </location>
</feature>
<dbReference type="Pfam" id="PF16561">
    <property type="entry name" value="AMPK1_CBM"/>
    <property type="match status" value="1"/>
</dbReference>
<dbReference type="GO" id="GO:0031588">
    <property type="term" value="C:nucleotide-activated protein kinase complex"/>
    <property type="evidence" value="ECO:0007669"/>
    <property type="project" value="TreeGrafter"/>
</dbReference>
<dbReference type="GO" id="GO:0007165">
    <property type="term" value="P:signal transduction"/>
    <property type="evidence" value="ECO:0007669"/>
    <property type="project" value="TreeGrafter"/>
</dbReference>
<feature type="compositionally biased region" description="Basic and acidic residues" evidence="2">
    <location>
        <begin position="831"/>
        <end position="841"/>
    </location>
</feature>
<feature type="compositionally biased region" description="Basic and acidic residues" evidence="2">
    <location>
        <begin position="940"/>
        <end position="953"/>
    </location>
</feature>
<feature type="region of interest" description="Disordered" evidence="2">
    <location>
        <begin position="616"/>
        <end position="773"/>
    </location>
</feature>
<feature type="compositionally biased region" description="Polar residues" evidence="2">
    <location>
        <begin position="1257"/>
        <end position="1289"/>
    </location>
</feature>
<gene>
    <name evidence="4" type="ORF">KCU76_g3422</name>
</gene>
<evidence type="ECO:0000313" key="4">
    <source>
        <dbReference type="EMBL" id="KAG9696849.1"/>
    </source>
</evidence>
<proteinExistence type="inferred from homology"/>
<feature type="compositionally biased region" description="Basic and acidic residues" evidence="2">
    <location>
        <begin position="961"/>
        <end position="972"/>
    </location>
</feature>
<feature type="region of interest" description="Disordered" evidence="2">
    <location>
        <begin position="1237"/>
        <end position="1402"/>
    </location>
</feature>
<feature type="compositionally biased region" description="Basic and acidic residues" evidence="2">
    <location>
        <begin position="852"/>
        <end position="862"/>
    </location>
</feature>
<evidence type="ECO:0000259" key="3">
    <source>
        <dbReference type="Pfam" id="PF16561"/>
    </source>
</evidence>
<sequence>MGQYTFTWSHPAQEVYVTGDFDNWSKSVKLDKHGDSFRKTITLPGEESRIHYKFVVDGHWTTDSTARQETDASGNVNNVVEARELSPEPEDRPSHAFISSAHPQSTTAALAGQVPLEKERNVHSEQNETSFPQETPGFEDLPGQFPITPMADLNQFTVNPIPATEGPSNPVRLPPGEPVPHPSTLTSNTIHSTVRDDPELKKPTTSTDGANESRERELDENDLPGAYAPSTAQEEKEDTQAFGINPIPATAGIGNPIKLAPGEPVPHPSTITSNTVHSTVRDGSQYGVSDTGAPVLPPVLDSQSEAEANGASMFNLPPIGGNMIPESSLPMGDGNDRLPNFENAFTSSVASQSTTAQLAGQVPLEPRGARGVPEVVSESQEAAHVSPEAAANPEAVREKAAVENELKQTVPAANENEYENENAFVDRSPVADAASSVSQTASNTASSVSQTASNTAQAVSESHVPEAVAGGLAAAGATAIGAALLAKDKLSEAYQHATEPAPASKEVPHVVTESQERAHAEPEASASPEVVREKAAFEDELKHAVPEAPATSESGLLGSSEGGFTGKIAAGTAAVGTAAAGLAYAARDKATDAYENAGAPLSNLTKEPTIDGSVPEVVTESQERAHVEPEASANPEVVREKTAMEGELLSEVSKAPATSESGVFGKSEQGIAEKATAGAAAASAAVSTQANKAYESAGLPSTTTRSTSELESGSEHVPEVVQESQEKAHVEPEASANPEAVHEKHDMESELLSQVNKAPATSESGAFGNSEQGITGKAAAGITAGAAAIGATAAGAAYAARDKAADLTGRDLNTTEKSTSYETGSQQVPEVVHESQERAHVGPEASANPEAVYEKSDMEKELLANVHKAPATSESGALGSSEQGVTGRAAAGLTAGAAVVGATAAGAAYAARDKASDLTGRDLGTSETSTGLDSASHVPEVVHESQDRAHVEPEASAIPEAVHEKSDMEKELLSQVHKAPATSESGALGNSEQGLTGKAAAGIAAGTAALGASAAGAAYAARDKTVEATGRDPTSFLPPSVASAINNMNQGLPSTNTSMASPNLHSSVPEAVVDSQHQAHVAPEASAEPTAVAEKSEVERELLDRVPRTNEAGQPAPTETAALSATAPVKPTEPSDMESAVLAAAGGSAATGVTAVSGVPPVDAPPVSYSTTVPETQTSGLSEQPRDLTGGHSAMPTSVQSATTSAGAFTENNGLSGATTSATPIYNEITSAKATSTGLDAPATTSAGALTEDNGLSGATTSAHPIYNEITSDNARSTGLNAPAESQAQIPAPGESEKLAAPTLAAPTEQSRDVSPMTRPDSSNQTEPQVTTGAETHNVPATSGSTPTTPQRNATKRSSQFGSLRGTPKSDRTSIAGSSKVDEDGKPKKKGFLAKLKEKFRG</sequence>
<feature type="region of interest" description="Disordered" evidence="2">
    <location>
        <begin position="66"/>
        <end position="106"/>
    </location>
</feature>
<dbReference type="Gene3D" id="2.60.40.10">
    <property type="entry name" value="Immunoglobulins"/>
    <property type="match status" value="1"/>
</dbReference>
<feature type="region of interest" description="Disordered" evidence="2">
    <location>
        <begin position="912"/>
        <end position="993"/>
    </location>
</feature>
<dbReference type="CDD" id="cd02859">
    <property type="entry name" value="E_set_AMPKbeta_like_N"/>
    <property type="match status" value="1"/>
</dbReference>
<dbReference type="SUPFAM" id="SSF81296">
    <property type="entry name" value="E set domains"/>
    <property type="match status" value="1"/>
</dbReference>
<dbReference type="GO" id="GO:0005634">
    <property type="term" value="C:nucleus"/>
    <property type="evidence" value="ECO:0007669"/>
    <property type="project" value="TreeGrafter"/>
</dbReference>
<feature type="region of interest" description="Disordered" evidence="2">
    <location>
        <begin position="1074"/>
        <end position="1137"/>
    </location>
</feature>
<dbReference type="InterPro" id="IPR032640">
    <property type="entry name" value="AMPK1_CBM"/>
</dbReference>
<comment type="similarity">
    <text evidence="1">Belongs to the CRP1/MDG1 family.</text>
</comment>
<feature type="region of interest" description="Disordered" evidence="2">
    <location>
        <begin position="119"/>
        <end position="238"/>
    </location>
</feature>
<dbReference type="OrthoDB" id="5873279at2759"/>
<feature type="compositionally biased region" description="Basic and acidic residues" evidence="2">
    <location>
        <begin position="193"/>
        <end position="202"/>
    </location>
</feature>
<feature type="compositionally biased region" description="Low complexity" evidence="2">
    <location>
        <begin position="672"/>
        <end position="693"/>
    </location>
</feature>
<feature type="region of interest" description="Disordered" evidence="2">
    <location>
        <begin position="495"/>
        <end position="531"/>
    </location>
</feature>
<feature type="compositionally biased region" description="Polar residues" evidence="2">
    <location>
        <begin position="751"/>
        <end position="772"/>
    </location>
</feature>
<feature type="compositionally biased region" description="Polar residues" evidence="2">
    <location>
        <begin position="66"/>
        <end position="78"/>
    </location>
</feature>
<dbReference type="GO" id="GO:0005737">
    <property type="term" value="C:cytoplasm"/>
    <property type="evidence" value="ECO:0007669"/>
    <property type="project" value="TreeGrafter"/>
</dbReference>
<accession>A0A9P8ESL6</accession>
<protein>
    <recommendedName>
        <fullName evidence="3">AMP-activated protein kinase glycogen-binding domain-containing protein</fullName>
    </recommendedName>
</protein>
<feature type="compositionally biased region" description="Basic and acidic residues" evidence="2">
    <location>
        <begin position="713"/>
        <end position="732"/>
    </location>
</feature>
<dbReference type="PANTHER" id="PTHR10343">
    <property type="entry name" value="5'-AMP-ACTIVATED PROTEIN KINASE , BETA SUBUNIT"/>
    <property type="match status" value="1"/>
</dbReference>
<feature type="compositionally biased region" description="Basic and acidic residues" evidence="2">
    <location>
        <begin position="395"/>
        <end position="406"/>
    </location>
</feature>
<feature type="compositionally biased region" description="Polar residues" evidence="2">
    <location>
        <begin position="183"/>
        <end position="192"/>
    </location>
</feature>
<dbReference type="InterPro" id="IPR013783">
    <property type="entry name" value="Ig-like_fold"/>
</dbReference>
<organism evidence="4 5">
    <name type="scientific">Aureobasidium melanogenum</name>
    <name type="common">Aureobasidium pullulans var. melanogenum</name>
    <dbReference type="NCBI Taxonomy" id="46634"/>
    <lineage>
        <taxon>Eukaryota</taxon>
        <taxon>Fungi</taxon>
        <taxon>Dikarya</taxon>
        <taxon>Ascomycota</taxon>
        <taxon>Pezizomycotina</taxon>
        <taxon>Dothideomycetes</taxon>
        <taxon>Dothideomycetidae</taxon>
        <taxon>Dothideales</taxon>
        <taxon>Saccotheciaceae</taxon>
        <taxon>Aureobasidium</taxon>
    </lineage>
</organism>
<evidence type="ECO:0000256" key="2">
    <source>
        <dbReference type="SAM" id="MobiDB-lite"/>
    </source>
</evidence>
<feature type="region of interest" description="Disordered" evidence="2">
    <location>
        <begin position="1169"/>
        <end position="1198"/>
    </location>
</feature>
<dbReference type="InterPro" id="IPR050827">
    <property type="entry name" value="CRP1_MDG1_kinase"/>
</dbReference>
<feature type="non-terminal residue" evidence="4">
    <location>
        <position position="1402"/>
    </location>
</feature>
<feature type="compositionally biased region" description="Pro residues" evidence="2">
    <location>
        <begin position="172"/>
        <end position="181"/>
    </location>
</feature>
<comment type="caution">
    <text evidence="4">The sequence shown here is derived from an EMBL/GenBank/DDBJ whole genome shotgun (WGS) entry which is preliminary data.</text>
</comment>
<reference evidence="4" key="2">
    <citation type="submission" date="2021-08" db="EMBL/GenBank/DDBJ databases">
        <authorList>
            <person name="Gostincar C."/>
            <person name="Sun X."/>
            <person name="Song Z."/>
            <person name="Gunde-Cimerman N."/>
        </authorList>
    </citation>
    <scope>NUCLEOTIDE SEQUENCE</scope>
    <source>
        <strain evidence="4">EXF-9911</strain>
    </source>
</reference>
<feature type="compositionally biased region" description="Basic and acidic residues" evidence="2">
    <location>
        <begin position="1094"/>
        <end position="1108"/>
    </location>
</feature>
<dbReference type="GO" id="GO:0019901">
    <property type="term" value="F:protein kinase binding"/>
    <property type="evidence" value="ECO:0007669"/>
    <property type="project" value="TreeGrafter"/>
</dbReference>
<reference evidence="4" key="1">
    <citation type="journal article" date="2021" name="J Fungi (Basel)">
        <title>Virulence traits and population genomics of the black yeast Aureobasidium melanogenum.</title>
        <authorList>
            <person name="Cernosa A."/>
            <person name="Sun X."/>
            <person name="Gostincar C."/>
            <person name="Fang C."/>
            <person name="Gunde-Cimerman N."/>
            <person name="Song Z."/>
        </authorList>
    </citation>
    <scope>NUCLEOTIDE SEQUENCE</scope>
    <source>
        <strain evidence="4">EXF-9911</strain>
    </source>
</reference>
<feature type="compositionally biased region" description="Polar residues" evidence="2">
    <location>
        <begin position="1237"/>
        <end position="1248"/>
    </location>
</feature>
<dbReference type="Proteomes" id="UP000779574">
    <property type="component" value="Unassembled WGS sequence"/>
</dbReference>
<dbReference type="InterPro" id="IPR014756">
    <property type="entry name" value="Ig_E-set"/>
</dbReference>
<name>A0A9P8ESL6_AURME</name>
<feature type="compositionally biased region" description="Polar residues" evidence="2">
    <location>
        <begin position="1320"/>
        <end position="1362"/>
    </location>
</feature>
<feature type="domain" description="AMP-activated protein kinase glycogen-binding" evidence="3">
    <location>
        <begin position="4"/>
        <end position="84"/>
    </location>
</feature>
<feature type="compositionally biased region" description="Polar residues" evidence="2">
    <location>
        <begin position="811"/>
        <end position="828"/>
    </location>
</feature>
<evidence type="ECO:0000256" key="1">
    <source>
        <dbReference type="ARBA" id="ARBA00038216"/>
    </source>
</evidence>
<feature type="region of interest" description="Disordered" evidence="2">
    <location>
        <begin position="806"/>
        <end position="889"/>
    </location>
</feature>
<feature type="region of interest" description="Disordered" evidence="2">
    <location>
        <begin position="377"/>
        <end position="449"/>
    </location>
</feature>
<dbReference type="PANTHER" id="PTHR10343:SF81">
    <property type="entry name" value="CRUCIFORM DNA-RECOGNIZING PROTEIN 1-RELATED"/>
    <property type="match status" value="1"/>
</dbReference>
<feature type="compositionally biased region" description="Low complexity" evidence="2">
    <location>
        <begin position="701"/>
        <end position="711"/>
    </location>
</feature>
<feature type="compositionally biased region" description="Polar residues" evidence="2">
    <location>
        <begin position="435"/>
        <end position="449"/>
    </location>
</feature>
<feature type="compositionally biased region" description="Basic and acidic residues" evidence="2">
    <location>
        <begin position="81"/>
        <end position="94"/>
    </location>
</feature>
<feature type="compositionally biased region" description="Polar residues" evidence="2">
    <location>
        <begin position="872"/>
        <end position="883"/>
    </location>
</feature>
<evidence type="ECO:0000313" key="5">
    <source>
        <dbReference type="Proteomes" id="UP000779574"/>
    </source>
</evidence>